<gene>
    <name evidence="2" type="ORF">LC087_16215</name>
</gene>
<feature type="transmembrane region" description="Helical" evidence="1">
    <location>
        <begin position="105"/>
        <end position="125"/>
    </location>
</feature>
<name>A0ABY9JX59_9BACI</name>
<keyword evidence="1" id="KW-0812">Transmembrane</keyword>
<dbReference type="InterPro" id="IPR019235">
    <property type="entry name" value="DUF2178_TM"/>
</dbReference>
<dbReference type="Proteomes" id="UP001197974">
    <property type="component" value="Chromosome"/>
</dbReference>
<feature type="transmembrane region" description="Helical" evidence="1">
    <location>
        <begin position="37"/>
        <end position="55"/>
    </location>
</feature>
<protein>
    <submittedName>
        <fullName evidence="2">Uncharacterized protein</fullName>
    </submittedName>
</protein>
<accession>A0ABY9JX59</accession>
<evidence type="ECO:0000256" key="1">
    <source>
        <dbReference type="SAM" id="Phobius"/>
    </source>
</evidence>
<keyword evidence="1" id="KW-0472">Membrane</keyword>
<proteinExistence type="predicted"/>
<keyword evidence="3" id="KW-1185">Reference proteome</keyword>
<evidence type="ECO:0000313" key="3">
    <source>
        <dbReference type="Proteomes" id="UP001197974"/>
    </source>
</evidence>
<evidence type="ECO:0000313" key="2">
    <source>
        <dbReference type="EMBL" id="WLR42256.1"/>
    </source>
</evidence>
<dbReference type="EMBL" id="CP129013">
    <property type="protein sequence ID" value="WLR42256.1"/>
    <property type="molecule type" value="Genomic_DNA"/>
</dbReference>
<sequence length="131" mass="14993">MDKTRKIMAIGTFFFFIIVGGHSLYRWIKYGIIEGGSLFISFVILSWFFNILTWGDHNGGNDKDELGEHITKQSAKVSYFVLMILASLVLFISEGESNLNNIENIPLLIVVCLTFVTLPITEFIYSKKYRL</sequence>
<dbReference type="RefSeq" id="WP_226542804.1">
    <property type="nucleotide sequence ID" value="NZ_CP129013.1"/>
</dbReference>
<keyword evidence="1" id="KW-1133">Transmembrane helix</keyword>
<organism evidence="2 3">
    <name type="scientific">Bacillus carboniphilus</name>
    <dbReference type="NCBI Taxonomy" id="86663"/>
    <lineage>
        <taxon>Bacteria</taxon>
        <taxon>Bacillati</taxon>
        <taxon>Bacillota</taxon>
        <taxon>Bacilli</taxon>
        <taxon>Bacillales</taxon>
        <taxon>Bacillaceae</taxon>
        <taxon>Bacillus</taxon>
    </lineage>
</organism>
<reference evidence="2 3" key="1">
    <citation type="submission" date="2023-06" db="EMBL/GenBank/DDBJ databases">
        <title>Five Gram-positive bacteria isolated from mangrove sediments in Shenzhen, Guangdong, China.</title>
        <authorList>
            <person name="Yu S."/>
            <person name="Zheng W."/>
            <person name="Huang Y."/>
        </authorList>
    </citation>
    <scope>NUCLEOTIDE SEQUENCE [LARGE SCALE GENOMIC DNA]</scope>
    <source>
        <strain evidence="2 3">SaN35-3</strain>
    </source>
</reference>
<dbReference type="Pfam" id="PF09946">
    <property type="entry name" value="DUF2178"/>
    <property type="match status" value="1"/>
</dbReference>
<feature type="transmembrane region" description="Helical" evidence="1">
    <location>
        <begin position="7"/>
        <end position="25"/>
    </location>
</feature>
<feature type="transmembrane region" description="Helical" evidence="1">
    <location>
        <begin position="76"/>
        <end position="93"/>
    </location>
</feature>